<evidence type="ECO:0000256" key="3">
    <source>
        <dbReference type="ARBA" id="ARBA00022737"/>
    </source>
</evidence>
<dbReference type="GO" id="GO:0031012">
    <property type="term" value="C:extracellular matrix"/>
    <property type="evidence" value="ECO:0007669"/>
    <property type="project" value="TreeGrafter"/>
</dbReference>
<organism evidence="4 5">
    <name type="scientific">Ciona savignyi</name>
    <name type="common">Pacific transparent sea squirt</name>
    <dbReference type="NCBI Taxonomy" id="51511"/>
    <lineage>
        <taxon>Eukaryota</taxon>
        <taxon>Metazoa</taxon>
        <taxon>Chordata</taxon>
        <taxon>Tunicata</taxon>
        <taxon>Ascidiacea</taxon>
        <taxon>Phlebobranchia</taxon>
        <taxon>Cionidae</taxon>
        <taxon>Ciona</taxon>
    </lineage>
</organism>
<keyword evidence="3" id="KW-0677">Repeat</keyword>
<sequence>MGLLNVVLIYHVLNGLMLLNTGLFEFYGINVQDASYMLIHGAEASTGCPCNLCAAVTYCRNMGHTIVPVGIPGRDMTSLMLSGNSIGHLYGNDFRDMNALQRLYLENNNIRNMDRYTFTGLLNLEALHLDNNQLEYIPDGTFRNLSKLTRLFLNNNRLTTFPGDASYLYKLQKLTLNANLIREITWTSFMQLKQLRFATLWNNSMTCDCNTYELIRWFTRTASGRAVNTGTPISCPEVVGGETC</sequence>
<dbReference type="GeneTree" id="ENSGT00940000161826"/>
<proteinExistence type="predicted"/>
<dbReference type="GO" id="GO:0005615">
    <property type="term" value="C:extracellular space"/>
    <property type="evidence" value="ECO:0007669"/>
    <property type="project" value="TreeGrafter"/>
</dbReference>
<dbReference type="PANTHER" id="PTHR24373">
    <property type="entry name" value="SLIT RELATED LEUCINE-RICH REPEAT NEURONAL PROTEIN"/>
    <property type="match status" value="1"/>
</dbReference>
<dbReference type="PANTHER" id="PTHR24373:SF383">
    <property type="entry name" value="LEUCINE-RICH REPEAT-CONTAINING PROTEIN 15-LIKE"/>
    <property type="match status" value="1"/>
</dbReference>
<dbReference type="Proteomes" id="UP000007875">
    <property type="component" value="Unassembled WGS sequence"/>
</dbReference>
<dbReference type="eggNOG" id="KOG4237">
    <property type="taxonomic scope" value="Eukaryota"/>
</dbReference>
<evidence type="ECO:0000256" key="1">
    <source>
        <dbReference type="ARBA" id="ARBA00022614"/>
    </source>
</evidence>
<protein>
    <recommendedName>
        <fullName evidence="6">LRRNT domain-containing protein</fullName>
    </recommendedName>
</protein>
<evidence type="ECO:0000313" key="4">
    <source>
        <dbReference type="Ensembl" id="ENSCSAVP00000009280.1"/>
    </source>
</evidence>
<dbReference type="SMART" id="SM00369">
    <property type="entry name" value="LRR_TYP"/>
    <property type="match status" value="4"/>
</dbReference>
<keyword evidence="2" id="KW-0732">Signal</keyword>
<reference evidence="4" key="2">
    <citation type="submission" date="2025-08" db="UniProtKB">
        <authorList>
            <consortium name="Ensembl"/>
        </authorList>
    </citation>
    <scope>IDENTIFICATION</scope>
</reference>
<dbReference type="Ensembl" id="ENSCSAVT00000009397.1">
    <property type="protein sequence ID" value="ENSCSAVP00000009280.1"/>
    <property type="gene ID" value="ENSCSAVG00000005471.1"/>
</dbReference>
<accession>H2YVC0</accession>
<dbReference type="STRING" id="51511.ENSCSAVP00000009280"/>
<dbReference type="PROSITE" id="PS51450">
    <property type="entry name" value="LRR"/>
    <property type="match status" value="2"/>
</dbReference>
<dbReference type="Gene3D" id="3.80.10.10">
    <property type="entry name" value="Ribonuclease Inhibitor"/>
    <property type="match status" value="1"/>
</dbReference>
<dbReference type="Pfam" id="PF13855">
    <property type="entry name" value="LRR_8"/>
    <property type="match status" value="1"/>
</dbReference>
<keyword evidence="1" id="KW-0433">Leucine-rich repeat</keyword>
<evidence type="ECO:0008006" key="6">
    <source>
        <dbReference type="Google" id="ProtNLM"/>
    </source>
</evidence>
<dbReference type="AlphaFoldDB" id="H2YVC0"/>
<dbReference type="InterPro" id="IPR050328">
    <property type="entry name" value="Dev_Immune_Receptor"/>
</dbReference>
<dbReference type="SUPFAM" id="SSF52058">
    <property type="entry name" value="L domain-like"/>
    <property type="match status" value="1"/>
</dbReference>
<evidence type="ECO:0000256" key="2">
    <source>
        <dbReference type="ARBA" id="ARBA00022729"/>
    </source>
</evidence>
<reference evidence="5" key="1">
    <citation type="submission" date="2003-08" db="EMBL/GenBank/DDBJ databases">
        <authorList>
            <person name="Birren B."/>
            <person name="Nusbaum C."/>
            <person name="Abebe A."/>
            <person name="Abouelleil A."/>
            <person name="Adekoya E."/>
            <person name="Ait-zahra M."/>
            <person name="Allen N."/>
            <person name="Allen T."/>
            <person name="An P."/>
            <person name="Anderson M."/>
            <person name="Anderson S."/>
            <person name="Arachchi H."/>
            <person name="Armbruster J."/>
            <person name="Bachantsang P."/>
            <person name="Baldwin J."/>
            <person name="Barry A."/>
            <person name="Bayul T."/>
            <person name="Blitshsteyn B."/>
            <person name="Bloom T."/>
            <person name="Blye J."/>
            <person name="Boguslavskiy L."/>
            <person name="Borowsky M."/>
            <person name="Boukhgalter B."/>
            <person name="Brunache A."/>
            <person name="Butler J."/>
            <person name="Calixte N."/>
            <person name="Calvo S."/>
            <person name="Camarata J."/>
            <person name="Campo K."/>
            <person name="Chang J."/>
            <person name="Cheshatsang Y."/>
            <person name="Citroen M."/>
            <person name="Collymore A."/>
            <person name="Considine T."/>
            <person name="Cook A."/>
            <person name="Cooke P."/>
            <person name="Corum B."/>
            <person name="Cuomo C."/>
            <person name="David R."/>
            <person name="Dawoe T."/>
            <person name="Degray S."/>
            <person name="Dodge S."/>
            <person name="Dooley K."/>
            <person name="Dorje P."/>
            <person name="Dorjee K."/>
            <person name="Dorris L."/>
            <person name="Duffey N."/>
            <person name="Dupes A."/>
            <person name="Elkins T."/>
            <person name="Engels R."/>
            <person name="Erickson J."/>
            <person name="Farina A."/>
            <person name="Faro S."/>
            <person name="Ferreira P."/>
            <person name="Fischer H."/>
            <person name="Fitzgerald M."/>
            <person name="Foley K."/>
            <person name="Gage D."/>
            <person name="Galagan J."/>
            <person name="Gearin G."/>
            <person name="Gnerre S."/>
            <person name="Gnirke A."/>
            <person name="Goyette A."/>
            <person name="Graham J."/>
            <person name="Grandbois E."/>
            <person name="Gyaltsen K."/>
            <person name="Hafez N."/>
            <person name="Hagopian D."/>
            <person name="Hagos B."/>
            <person name="Hall J."/>
            <person name="Hatcher B."/>
            <person name="Heller A."/>
            <person name="Higgins H."/>
            <person name="Honan T."/>
            <person name="Horn A."/>
            <person name="Houde N."/>
            <person name="Hughes L."/>
            <person name="Hulme W."/>
            <person name="Husby E."/>
            <person name="Iliev I."/>
            <person name="Jaffe D."/>
            <person name="Jones C."/>
            <person name="Kamal M."/>
            <person name="Kamat A."/>
            <person name="Kamvysselis M."/>
            <person name="Karlsson E."/>
            <person name="Kells C."/>
            <person name="Kieu A."/>
            <person name="Kisner P."/>
            <person name="Kodira C."/>
            <person name="Kulbokas E."/>
            <person name="Labutti K."/>
            <person name="Lama D."/>
            <person name="Landers T."/>
            <person name="Leger J."/>
            <person name="Levine S."/>
            <person name="Lewis D."/>
            <person name="Lewis T."/>
            <person name="Lindblad-toh K."/>
            <person name="Liu X."/>
            <person name="Lokyitsang T."/>
            <person name="Lokyitsang Y."/>
            <person name="Lucien O."/>
            <person name="Lui A."/>
            <person name="Ma L.J."/>
            <person name="Mabbitt R."/>
            <person name="Macdonald J."/>
            <person name="Maclean C."/>
            <person name="Major J."/>
            <person name="Manning J."/>
            <person name="Marabella R."/>
            <person name="Maru K."/>
            <person name="Matthews C."/>
            <person name="Mauceli E."/>
            <person name="Mccarthy M."/>
            <person name="Mcdonough S."/>
            <person name="Mcghee T."/>
            <person name="Meldrim J."/>
            <person name="Meneus L."/>
            <person name="Mesirov J."/>
            <person name="Mihalev A."/>
            <person name="Mihova T."/>
            <person name="Mikkelsen T."/>
            <person name="Mlenga V."/>
            <person name="Moru K."/>
            <person name="Mozes J."/>
            <person name="Mulrain L."/>
            <person name="Munson G."/>
            <person name="Naylor J."/>
            <person name="Newes C."/>
            <person name="Nguyen C."/>
            <person name="Nguyen N."/>
            <person name="Nguyen T."/>
            <person name="Nicol R."/>
            <person name="Nielsen C."/>
            <person name="Nizzari M."/>
            <person name="Norbu C."/>
            <person name="Norbu N."/>
            <person name="O'donnell P."/>
            <person name="Okoawo O."/>
            <person name="O'leary S."/>
            <person name="Omotosho B."/>
            <person name="O'neill K."/>
            <person name="Osman S."/>
            <person name="Parker S."/>
            <person name="Perrin D."/>
            <person name="Phunkhang P."/>
            <person name="Piqani B."/>
            <person name="Purcell S."/>
            <person name="Rachupka T."/>
            <person name="Ramasamy U."/>
            <person name="Rameau R."/>
            <person name="Ray V."/>
            <person name="Raymond C."/>
            <person name="Retta R."/>
            <person name="Richardson S."/>
            <person name="Rise C."/>
            <person name="Rodriguez J."/>
            <person name="Rogers J."/>
            <person name="Rogov P."/>
            <person name="Rutman M."/>
            <person name="Schupbach R."/>
            <person name="Seaman C."/>
            <person name="Settipalli S."/>
            <person name="Sharpe T."/>
            <person name="Sheridan J."/>
            <person name="Sherpa N."/>
            <person name="Shi J."/>
            <person name="Smirnov S."/>
            <person name="Smith C."/>
            <person name="Sougnez C."/>
            <person name="Spencer B."/>
            <person name="Stalker J."/>
            <person name="Stange-thomann N."/>
            <person name="Stavropoulos S."/>
            <person name="Stetson K."/>
            <person name="Stone C."/>
            <person name="Stone S."/>
            <person name="Stubbs M."/>
            <person name="Talamas J."/>
            <person name="Tchuinga P."/>
            <person name="Tenzing P."/>
            <person name="Tesfaye S."/>
            <person name="Theodore J."/>
            <person name="Thoulutsang Y."/>
            <person name="Topham K."/>
            <person name="Towey S."/>
            <person name="Tsamla T."/>
            <person name="Tsomo N."/>
            <person name="Vallee D."/>
            <person name="Vassiliev H."/>
            <person name="Venkataraman V."/>
            <person name="Vinson J."/>
            <person name="Vo A."/>
            <person name="Wade C."/>
            <person name="Wang S."/>
            <person name="Wangchuk T."/>
            <person name="Wangdi T."/>
            <person name="Whittaker C."/>
            <person name="Wilkinson J."/>
            <person name="Wu Y."/>
            <person name="Wyman D."/>
            <person name="Yadav S."/>
            <person name="Yang S."/>
            <person name="Yang X."/>
            <person name="Yeager S."/>
            <person name="Yee E."/>
            <person name="Young G."/>
            <person name="Zainoun J."/>
            <person name="Zembeck L."/>
            <person name="Zimmer A."/>
            <person name="Zody M."/>
            <person name="Lander E."/>
        </authorList>
    </citation>
    <scope>NUCLEOTIDE SEQUENCE [LARGE SCALE GENOMIC DNA]</scope>
</reference>
<dbReference type="OMA" id="IREITWT"/>
<dbReference type="InterPro" id="IPR032675">
    <property type="entry name" value="LRR_dom_sf"/>
</dbReference>
<dbReference type="InterPro" id="IPR003591">
    <property type="entry name" value="Leu-rich_rpt_typical-subtyp"/>
</dbReference>
<keyword evidence="5" id="KW-1185">Reference proteome</keyword>
<dbReference type="InParanoid" id="H2YVC0"/>
<dbReference type="InterPro" id="IPR001611">
    <property type="entry name" value="Leu-rich_rpt"/>
</dbReference>
<reference evidence="4" key="3">
    <citation type="submission" date="2025-09" db="UniProtKB">
        <authorList>
            <consortium name="Ensembl"/>
        </authorList>
    </citation>
    <scope>IDENTIFICATION</scope>
</reference>
<dbReference type="HOGENOM" id="CLU_1140191_0_0_1"/>
<name>H2YVC0_CIOSA</name>
<evidence type="ECO:0000313" key="5">
    <source>
        <dbReference type="Proteomes" id="UP000007875"/>
    </source>
</evidence>